<reference evidence="10 11" key="1">
    <citation type="submission" date="2016-10" db="EMBL/GenBank/DDBJ databases">
        <authorList>
            <person name="Varghese N."/>
            <person name="Submissions S."/>
        </authorList>
    </citation>
    <scope>NUCLEOTIDE SEQUENCE [LARGE SCALE GENOMIC DNA]</scope>
    <source>
        <strain evidence="8 11">CDM_1</strain>
        <strain evidence="10">CDM_6</strain>
    </source>
</reference>
<dbReference type="EMBL" id="FOIC01000080">
    <property type="protein sequence ID" value="SEU15466.1"/>
    <property type="molecule type" value="Genomic_DNA"/>
</dbReference>
<evidence type="ECO:0000256" key="3">
    <source>
        <dbReference type="ARBA" id="ARBA00022801"/>
    </source>
</evidence>
<dbReference type="Gene3D" id="3.40.50.200">
    <property type="entry name" value="Peptidase S8/S53 domain"/>
    <property type="match status" value="1"/>
</dbReference>
<feature type="active site" description="Charge relay system" evidence="5">
    <location>
        <position position="441"/>
    </location>
</feature>
<dbReference type="STRING" id="392421.SAMN04488694_1802"/>
<gene>
    <name evidence="9" type="ORF">SAMN04488694_1802</name>
    <name evidence="8" type="ORF">SAMN05192552_11042</name>
</gene>
<keyword evidence="10" id="KW-1185">Reference proteome</keyword>
<comment type="similarity">
    <text evidence="1 5 6">Belongs to the peptidase S8 family.</text>
</comment>
<reference evidence="9" key="2">
    <citation type="submission" date="2016-10" db="EMBL/GenBank/DDBJ databases">
        <authorList>
            <person name="de Groot N.N."/>
        </authorList>
    </citation>
    <scope>NUCLEOTIDE SEQUENCE [LARGE SCALE GENOMIC DNA]</scope>
    <source>
        <strain evidence="9">CDM_6</strain>
    </source>
</reference>
<dbReference type="PRINTS" id="PR00723">
    <property type="entry name" value="SUBTILISIN"/>
</dbReference>
<dbReference type="SUPFAM" id="SSF52743">
    <property type="entry name" value="Subtilisin-like"/>
    <property type="match status" value="1"/>
</dbReference>
<keyword evidence="4 5" id="KW-0720">Serine protease</keyword>
<dbReference type="PROSITE" id="PS00138">
    <property type="entry name" value="SUBTILASE_SER"/>
    <property type="match status" value="1"/>
</dbReference>
<feature type="active site" description="Charge relay system" evidence="5">
    <location>
        <position position="247"/>
    </location>
</feature>
<dbReference type="EMBL" id="FMZP01000104">
    <property type="protein sequence ID" value="SDE02226.1"/>
    <property type="molecule type" value="Genomic_DNA"/>
</dbReference>
<dbReference type="GO" id="GO:0004252">
    <property type="term" value="F:serine-type endopeptidase activity"/>
    <property type="evidence" value="ECO:0007669"/>
    <property type="project" value="UniProtKB-UniRule"/>
</dbReference>
<dbReference type="PANTHER" id="PTHR43806">
    <property type="entry name" value="PEPTIDASE S8"/>
    <property type="match status" value="1"/>
</dbReference>
<dbReference type="GO" id="GO:0006508">
    <property type="term" value="P:proteolysis"/>
    <property type="evidence" value="ECO:0007669"/>
    <property type="project" value="UniProtKB-KW"/>
</dbReference>
<name>A0A1I0JXI2_9EURY</name>
<dbReference type="InterPro" id="IPR050131">
    <property type="entry name" value="Peptidase_S8_subtilisin-like"/>
</dbReference>
<dbReference type="InterPro" id="IPR023827">
    <property type="entry name" value="Peptidase_S8_Asp-AS"/>
</dbReference>
<evidence type="ECO:0000256" key="6">
    <source>
        <dbReference type="RuleBase" id="RU003355"/>
    </source>
</evidence>
<dbReference type="InterPro" id="IPR000209">
    <property type="entry name" value="Peptidase_S8/S53_dom"/>
</dbReference>
<sequence>MFVDELFKQSAKTAITLLMFVGLPDASIDSFRTGSNFIRLCNTTERVAIYHLIDYKTFINIRYSQNNMMPVNRRSVIRKIGAIGTTLTFAGVATASSDRIRYIVRTNGNVNKEIQDLDYEVLSELAGGNILLIAGPEETTNALTEINGVSNVLHDFNVELEEPPLEQNADSSTERSVDQVYEQFLWDKQLQQVREAHAYATGSGRTVAVLDTGVDNTHPDLDVDIERSAVIIDGQPEPYDGPRGGDHATHVAGTVAGTGAAGMLGTAPDTTIVSVRILGPETGTWGDILAAMEYAAEIGADAANMSVGTYPIPPQRNAVQYRRLMESVANNVTRQGTLLVAAAGNNNTNLQQGGRFTLPNSLAGVISVSASTPSDHLSFYSNYGTNEIDIGAPGGGYETPEKTLTTDPEEVALPYPRNLIYSTLPVSDDGEARYGWKIGTSMAAPQVAGLVALVREIAPNANAKQVQNVIQQSAEGDSGYGDPEFGAGQTNALAAVEEMSDNGGT</sequence>
<evidence type="ECO:0000313" key="11">
    <source>
        <dbReference type="Proteomes" id="UP000324021"/>
    </source>
</evidence>
<dbReference type="Pfam" id="PF00082">
    <property type="entry name" value="Peptidase_S8"/>
    <property type="match status" value="1"/>
</dbReference>
<keyword evidence="3 5" id="KW-0378">Hydrolase</keyword>
<dbReference type="PROSITE" id="PS00136">
    <property type="entry name" value="SUBTILASE_ASP"/>
    <property type="match status" value="1"/>
</dbReference>
<protein>
    <submittedName>
        <fullName evidence="9">Serine protease, subtilisin family</fullName>
    </submittedName>
</protein>
<feature type="active site" description="Charge relay system" evidence="5">
    <location>
        <position position="211"/>
    </location>
</feature>
<evidence type="ECO:0000259" key="7">
    <source>
        <dbReference type="Pfam" id="PF00082"/>
    </source>
</evidence>
<dbReference type="AlphaFoldDB" id="A0A1I0JXI2"/>
<dbReference type="InterPro" id="IPR023828">
    <property type="entry name" value="Peptidase_S8_Ser-AS"/>
</dbReference>
<dbReference type="InterPro" id="IPR015500">
    <property type="entry name" value="Peptidase_S8_subtilisin-rel"/>
</dbReference>
<dbReference type="Proteomes" id="UP000199320">
    <property type="component" value="Unassembled WGS sequence"/>
</dbReference>
<evidence type="ECO:0000256" key="1">
    <source>
        <dbReference type="ARBA" id="ARBA00011073"/>
    </source>
</evidence>
<evidence type="ECO:0000256" key="2">
    <source>
        <dbReference type="ARBA" id="ARBA00022670"/>
    </source>
</evidence>
<evidence type="ECO:0000256" key="4">
    <source>
        <dbReference type="ARBA" id="ARBA00022825"/>
    </source>
</evidence>
<accession>A0A1I0JXI2</accession>
<dbReference type="Proteomes" id="UP000324021">
    <property type="component" value="Unassembled WGS sequence"/>
</dbReference>
<evidence type="ECO:0000313" key="10">
    <source>
        <dbReference type="Proteomes" id="UP000199320"/>
    </source>
</evidence>
<keyword evidence="2 5" id="KW-0645">Protease</keyword>
<proteinExistence type="inferred from homology"/>
<organism evidence="9 10">
    <name type="scientific">Natrinema hispanicum</name>
    <dbReference type="NCBI Taxonomy" id="392421"/>
    <lineage>
        <taxon>Archaea</taxon>
        <taxon>Methanobacteriati</taxon>
        <taxon>Methanobacteriota</taxon>
        <taxon>Stenosarchaea group</taxon>
        <taxon>Halobacteria</taxon>
        <taxon>Halobacteriales</taxon>
        <taxon>Natrialbaceae</taxon>
        <taxon>Natrinema</taxon>
    </lineage>
</organism>
<evidence type="ECO:0000313" key="8">
    <source>
        <dbReference type="EMBL" id="SDE02226.1"/>
    </source>
</evidence>
<dbReference type="InterPro" id="IPR036852">
    <property type="entry name" value="Peptidase_S8/S53_dom_sf"/>
</dbReference>
<dbReference type="PANTHER" id="PTHR43806:SF11">
    <property type="entry name" value="CEREVISIN-RELATED"/>
    <property type="match status" value="1"/>
</dbReference>
<dbReference type="PROSITE" id="PS51892">
    <property type="entry name" value="SUBTILASE"/>
    <property type="match status" value="1"/>
</dbReference>
<evidence type="ECO:0000256" key="5">
    <source>
        <dbReference type="PROSITE-ProRule" id="PRU01240"/>
    </source>
</evidence>
<feature type="domain" description="Peptidase S8/S53" evidence="7">
    <location>
        <begin position="202"/>
        <end position="488"/>
    </location>
</feature>
<evidence type="ECO:0000313" key="9">
    <source>
        <dbReference type="EMBL" id="SEU15466.1"/>
    </source>
</evidence>